<keyword evidence="3" id="KW-1185">Reference proteome</keyword>
<accession>G8XT89</accession>
<protein>
    <submittedName>
        <fullName evidence="2">Protein O9</fullName>
    </submittedName>
</protein>
<gene>
    <name evidence="2" type="primary">O9</name>
</gene>
<dbReference type="Proteomes" id="UP000116555">
    <property type="component" value="Segment"/>
</dbReference>
<feature type="transmembrane region" description="Helical" evidence="1">
    <location>
        <begin position="33"/>
        <end position="52"/>
    </location>
</feature>
<evidence type="ECO:0000313" key="3">
    <source>
        <dbReference type="Proteomes" id="UP000116555"/>
    </source>
</evidence>
<dbReference type="GeneID" id="25026435"/>
<dbReference type="RefSeq" id="YP_004935993.1">
    <property type="nucleotide sequence ID" value="NC_012783.2"/>
</dbReference>
<reference evidence="2 3" key="1">
    <citation type="submission" date="2011-12" db="EMBL/GenBank/DDBJ databases">
        <title>Comparative genomics of primate cytomegaloviruses.</title>
        <authorList>
            <person name="Davison A.J."/>
            <person name="Holton M."/>
            <person name="Dolan A."/>
            <person name="Dargan D.J."/>
            <person name="Gatherer D."/>
            <person name="Hayward G.S."/>
        </authorList>
    </citation>
    <scope>NUCLEOTIDE SEQUENCE [LARGE SCALE GENOMIC DNA]</scope>
    <source>
        <strain evidence="2">2715</strain>
    </source>
</reference>
<organismHost>
    <name type="scientific">Macaca</name>
    <name type="common">macaques</name>
    <dbReference type="NCBI Taxonomy" id="9539"/>
</organismHost>
<keyword evidence="1" id="KW-0472">Membrane</keyword>
<keyword evidence="1" id="KW-0812">Transmembrane</keyword>
<name>G8XT89_SCMVC</name>
<proteinExistence type="predicted"/>
<evidence type="ECO:0000313" key="2">
    <source>
        <dbReference type="EMBL" id="AEV80382.1"/>
    </source>
</evidence>
<keyword evidence="1" id="KW-1133">Transmembrane helix</keyword>
<dbReference type="EMBL" id="FJ483968">
    <property type="protein sequence ID" value="AEV80382.1"/>
    <property type="molecule type" value="Genomic_DNA"/>
</dbReference>
<evidence type="ECO:0000256" key="1">
    <source>
        <dbReference type="SAM" id="Phobius"/>
    </source>
</evidence>
<dbReference type="KEGG" id="vg:25026435"/>
<sequence>MRTESERRLELQNGSEAWLAPDFPEMASPDRTTTILIVIGLMLIFLIWGMRIPHTFFRQLRRQGDL</sequence>
<organism evidence="2 3">
    <name type="scientific">Simian cytomegalovirus (strain Colburn)</name>
    <dbReference type="NCBI Taxonomy" id="50292"/>
    <lineage>
        <taxon>Viruses</taxon>
        <taxon>Duplodnaviria</taxon>
        <taxon>Heunggongvirae</taxon>
        <taxon>Peploviricota</taxon>
        <taxon>Herviviricetes</taxon>
        <taxon>Herpesvirales</taxon>
        <taxon>Orthoherpesviridae</taxon>
        <taxon>Betaherpesvirinae</taxon>
        <taxon>Cytomegalovirus</taxon>
        <taxon>Cytomegalovirus cercopithecinebeta5</taxon>
    </lineage>
</organism>